<gene>
    <name evidence="5" type="ORF">SAMN04488136_101112</name>
</gene>
<evidence type="ECO:0000256" key="4">
    <source>
        <dbReference type="PIRSR" id="PIRSR005902-1"/>
    </source>
</evidence>
<evidence type="ECO:0000256" key="1">
    <source>
        <dbReference type="ARBA" id="ARBA00009275"/>
    </source>
</evidence>
<dbReference type="PROSITE" id="PS01137">
    <property type="entry name" value="TATD_1"/>
    <property type="match status" value="1"/>
</dbReference>
<keyword evidence="2 4" id="KW-0479">Metal-binding</keyword>
<proteinExistence type="inferred from homology"/>
<dbReference type="Proteomes" id="UP000198854">
    <property type="component" value="Unassembled WGS sequence"/>
</dbReference>
<dbReference type="STRING" id="861298.SAMN04488136_101112"/>
<accession>A0A1G7W165</accession>
<dbReference type="Gene3D" id="3.20.20.140">
    <property type="entry name" value="Metal-dependent hydrolases"/>
    <property type="match status" value="1"/>
</dbReference>
<feature type="binding site" evidence="4">
    <location>
        <position position="129"/>
    </location>
    <ligand>
        <name>a divalent metal cation</name>
        <dbReference type="ChEBI" id="CHEBI:60240"/>
        <label>2</label>
    </ligand>
</feature>
<evidence type="ECO:0000256" key="2">
    <source>
        <dbReference type="ARBA" id="ARBA00022723"/>
    </source>
</evidence>
<name>A0A1G7W165_9VIBR</name>
<dbReference type="PROSITE" id="PS01091">
    <property type="entry name" value="TATD_3"/>
    <property type="match status" value="1"/>
</dbReference>
<evidence type="ECO:0000256" key="3">
    <source>
        <dbReference type="ARBA" id="ARBA00022801"/>
    </source>
</evidence>
<dbReference type="AlphaFoldDB" id="A0A1G7W165"/>
<dbReference type="InterPro" id="IPR032466">
    <property type="entry name" value="Metal_Hydrolase"/>
</dbReference>
<protein>
    <submittedName>
        <fullName evidence="5">TatD DNase family protein</fullName>
    </submittedName>
</protein>
<feature type="binding site" evidence="4">
    <location>
        <position position="153"/>
    </location>
    <ligand>
        <name>a divalent metal cation</name>
        <dbReference type="ChEBI" id="CHEBI:60240"/>
        <label>2</label>
    </ligand>
</feature>
<dbReference type="GO" id="GO:0016788">
    <property type="term" value="F:hydrolase activity, acting on ester bonds"/>
    <property type="evidence" value="ECO:0007669"/>
    <property type="project" value="InterPro"/>
</dbReference>
<dbReference type="InterPro" id="IPR001130">
    <property type="entry name" value="TatD-like"/>
</dbReference>
<feature type="binding site" evidence="4">
    <location>
        <position position="94"/>
    </location>
    <ligand>
        <name>a divalent metal cation</name>
        <dbReference type="ChEBI" id="CHEBI:60240"/>
        <label>1</label>
    </ligand>
</feature>
<dbReference type="OrthoDB" id="9810005at2"/>
<evidence type="ECO:0000313" key="5">
    <source>
        <dbReference type="EMBL" id="SDG65693.1"/>
    </source>
</evidence>
<evidence type="ECO:0000313" key="6">
    <source>
        <dbReference type="Proteomes" id="UP000198854"/>
    </source>
</evidence>
<organism evidence="5 6">
    <name type="scientific">Vibrio xiamenensis</name>
    <dbReference type="NCBI Taxonomy" id="861298"/>
    <lineage>
        <taxon>Bacteria</taxon>
        <taxon>Pseudomonadati</taxon>
        <taxon>Pseudomonadota</taxon>
        <taxon>Gammaproteobacteria</taxon>
        <taxon>Vibrionales</taxon>
        <taxon>Vibrionaceae</taxon>
        <taxon>Vibrio</taxon>
    </lineage>
</organism>
<keyword evidence="3" id="KW-0378">Hydrolase</keyword>
<dbReference type="PANTHER" id="PTHR46124">
    <property type="entry name" value="D-AMINOACYL-TRNA DEACYLASE"/>
    <property type="match status" value="1"/>
</dbReference>
<comment type="similarity">
    <text evidence="1">Belongs to the metallo-dependent hydrolases superfamily. TatD-type hydrolase family.</text>
</comment>
<dbReference type="Pfam" id="PF01026">
    <property type="entry name" value="TatD_DNase"/>
    <property type="match status" value="1"/>
</dbReference>
<dbReference type="GO" id="GO:0046872">
    <property type="term" value="F:metal ion binding"/>
    <property type="evidence" value="ECO:0007669"/>
    <property type="project" value="UniProtKB-KW"/>
</dbReference>
<dbReference type="SUPFAM" id="SSF51556">
    <property type="entry name" value="Metallo-dependent hydrolases"/>
    <property type="match status" value="1"/>
</dbReference>
<dbReference type="FunFam" id="3.20.20.140:FF:000005">
    <property type="entry name" value="TatD family hydrolase"/>
    <property type="match status" value="1"/>
</dbReference>
<dbReference type="PIRSF" id="PIRSF005902">
    <property type="entry name" value="DNase_TatD"/>
    <property type="match status" value="1"/>
</dbReference>
<feature type="binding site" evidence="4">
    <location>
        <position position="7"/>
    </location>
    <ligand>
        <name>a divalent metal cation</name>
        <dbReference type="ChEBI" id="CHEBI:60240"/>
        <label>1</label>
    </ligand>
</feature>
<dbReference type="EMBL" id="FNDD01000001">
    <property type="protein sequence ID" value="SDG65693.1"/>
    <property type="molecule type" value="Genomic_DNA"/>
</dbReference>
<feature type="binding site" evidence="4">
    <location>
        <position position="9"/>
    </location>
    <ligand>
        <name>a divalent metal cation</name>
        <dbReference type="ChEBI" id="CHEBI:60240"/>
        <label>1</label>
    </ligand>
</feature>
<dbReference type="InterPro" id="IPR018228">
    <property type="entry name" value="DNase_TatD-rel_CS"/>
</dbReference>
<dbReference type="RefSeq" id="WP_093268232.1">
    <property type="nucleotide sequence ID" value="NZ_FNDD01000001.1"/>
</dbReference>
<dbReference type="PANTHER" id="PTHR46124:SF3">
    <property type="entry name" value="HYDROLASE"/>
    <property type="match status" value="1"/>
</dbReference>
<dbReference type="CDD" id="cd01310">
    <property type="entry name" value="TatD_DNAse"/>
    <property type="match status" value="1"/>
</dbReference>
<feature type="binding site" evidence="4">
    <location>
        <position position="203"/>
    </location>
    <ligand>
        <name>a divalent metal cation</name>
        <dbReference type="ChEBI" id="CHEBI:60240"/>
        <label>1</label>
    </ligand>
</feature>
<reference evidence="6" key="1">
    <citation type="submission" date="2016-10" db="EMBL/GenBank/DDBJ databases">
        <authorList>
            <person name="Varghese N."/>
            <person name="Submissions S."/>
        </authorList>
    </citation>
    <scope>NUCLEOTIDE SEQUENCE [LARGE SCALE GENOMIC DNA]</scope>
    <source>
        <strain evidence="6">CGMCC 1.10228</strain>
    </source>
</reference>
<sequence length="258" mass="28835">MRLFDTHCHFDFSVFAAEFSAHHQAALQQGVERFVIPAIGPENWSRLASLSDYSGVYYALGFHPYFLRSESAASLNLLIDLLDKRSPRCVAVGETGLDWAIEVDKNLQQQMFLKQIELAQAYQLPLILHSRKSDSQIIKLLKQARFTQGGVWHGFSGSEQQAKAFIDAGFKIGVGGVITYSRANKTRRAVAALPASSLVLETDAPDMPMHGLQGQPNHSKYLPRVLHELATLRNSPPELLAEQLWHNSHQLFALDDNN</sequence>
<keyword evidence="6" id="KW-1185">Reference proteome</keyword>
<dbReference type="GO" id="GO:0005829">
    <property type="term" value="C:cytosol"/>
    <property type="evidence" value="ECO:0007669"/>
    <property type="project" value="TreeGrafter"/>
</dbReference>